<proteinExistence type="predicted"/>
<accession>A0ACB9NSJ4</accession>
<protein>
    <submittedName>
        <fullName evidence="1">Uncharacterized protein</fullName>
    </submittedName>
</protein>
<organism evidence="1 2">
    <name type="scientific">Melastoma candidum</name>
    <dbReference type="NCBI Taxonomy" id="119954"/>
    <lineage>
        <taxon>Eukaryota</taxon>
        <taxon>Viridiplantae</taxon>
        <taxon>Streptophyta</taxon>
        <taxon>Embryophyta</taxon>
        <taxon>Tracheophyta</taxon>
        <taxon>Spermatophyta</taxon>
        <taxon>Magnoliopsida</taxon>
        <taxon>eudicotyledons</taxon>
        <taxon>Gunneridae</taxon>
        <taxon>Pentapetalae</taxon>
        <taxon>rosids</taxon>
        <taxon>malvids</taxon>
        <taxon>Myrtales</taxon>
        <taxon>Melastomataceae</taxon>
        <taxon>Melastomatoideae</taxon>
        <taxon>Melastomateae</taxon>
        <taxon>Melastoma</taxon>
    </lineage>
</organism>
<evidence type="ECO:0000313" key="2">
    <source>
        <dbReference type="Proteomes" id="UP001057402"/>
    </source>
</evidence>
<keyword evidence="2" id="KW-1185">Reference proteome</keyword>
<reference evidence="2" key="1">
    <citation type="journal article" date="2023" name="Front. Plant Sci.">
        <title>Chromosomal-level genome assembly of Melastoma candidum provides insights into trichome evolution.</title>
        <authorList>
            <person name="Zhong Y."/>
            <person name="Wu W."/>
            <person name="Sun C."/>
            <person name="Zou P."/>
            <person name="Liu Y."/>
            <person name="Dai S."/>
            <person name="Zhou R."/>
        </authorList>
    </citation>
    <scope>NUCLEOTIDE SEQUENCE [LARGE SCALE GENOMIC DNA]</scope>
</reference>
<name>A0ACB9NSJ4_9MYRT</name>
<dbReference type="Proteomes" id="UP001057402">
    <property type="component" value="Chromosome 7"/>
</dbReference>
<sequence length="751" mass="82467">MLYSATTSYLAVVVAVAAVTSSQIISPDCQSSCGNVSIPYPFGNTPGCYLNSFFLISCRPSTEGNGNFNVSKPYLGTSSIEVLGITLAGELKVNLFVGNDCYTQSGAQQLSFYAFANLPTFPVSTTRNKFTAIGCDTVAAVDGSSGNGFATGCLSICGGIDSLTDGECNGIGCCQTTIPSNLVSFNVSVSSIRNHTTVWSFNPCSYVFIVEESAYQFSRSDLKIWNKTVMPAVLDWSIWQETCENTTTHACKANSDCIDVKDVSGYRCNCSSGYQGNPYLGCTDKNECEDPNLNDCVVKKLCENTPGNYSCTCPKWYIGDGRKSGDGCTINESLVKVIVIVVAGSAVLLMSIFGFLYFGLKKRKFLKQKEKYFRQNGGILLQQQLHERVGGSSGSMNSSARIFSAEELKEATNDFNESRIIGRGGFGVVYKGNLRNGEVVAIKKPKLVDQSQFEQFVNEVVVLSQINHRNVVKLLGCCLETEVPLLVYEFINNGTLFDHIHNKAKSSKVPWDTRLRIATEAAGVLSYLHSAASIPIIHRDVKSTNILLDESYTAKVSDFGASRLVPLDHAQLSTMVQGTIGYLDPEYMLTCQLTEKSDVYSFGVVLVELMTGKKALSFDRPEEERSLAMYFLSCLKDDLLFDIVEEFISEEEGNRKQLIEVATLAKRCLRVKGEERPSMKEVAMELEGIRAMVSHPWVTMGRNPEEMTELLQERFESIEYATGSGTTSYSESTGYSYSMKNHVMPPVSSGR</sequence>
<comment type="caution">
    <text evidence="1">The sequence shown here is derived from an EMBL/GenBank/DDBJ whole genome shotgun (WGS) entry which is preliminary data.</text>
</comment>
<evidence type="ECO:0000313" key="1">
    <source>
        <dbReference type="EMBL" id="KAI4339703.1"/>
    </source>
</evidence>
<dbReference type="EMBL" id="CM042886">
    <property type="protein sequence ID" value="KAI4339703.1"/>
    <property type="molecule type" value="Genomic_DNA"/>
</dbReference>
<gene>
    <name evidence="1" type="ORF">MLD38_024615</name>
</gene>